<evidence type="ECO:0000256" key="8">
    <source>
        <dbReference type="ARBA" id="ARBA00023289"/>
    </source>
</evidence>
<dbReference type="OrthoDB" id="265044at2759"/>
<dbReference type="InterPro" id="IPR027417">
    <property type="entry name" value="P-loop_NTPase"/>
</dbReference>
<evidence type="ECO:0000313" key="11">
    <source>
        <dbReference type="EMBL" id="PVD39350.1"/>
    </source>
</evidence>
<keyword evidence="7" id="KW-0449">Lipoprotein</keyword>
<comment type="similarity">
    <text evidence="9">Belongs to the small GTPase superfamily. RasD family.</text>
</comment>
<dbReference type="PROSITE" id="PS51419">
    <property type="entry name" value="RAB"/>
    <property type="match status" value="1"/>
</dbReference>
<protein>
    <recommendedName>
        <fullName evidence="13">Small monomeric GTPase</fullName>
    </recommendedName>
</protein>
<dbReference type="GO" id="GO:0005525">
    <property type="term" value="F:GTP binding"/>
    <property type="evidence" value="ECO:0007669"/>
    <property type="project" value="UniProtKB-KW"/>
</dbReference>
<sequence>MADTDQRHRVVVLGTGKVGKTCILRRFLFNTYNEDYKETVEDLYCRDYNVRGSCMKVDLLDTAGNLAFPAMRRLSITTAHAFILVYSITSQQSFEEMKKLWTQIKEERSNYQELPCVIVGSMTDLENSRQVEKFDTLNWIYDEGFSGAFVEVSAKEDENVEDIFRLLLDQSRGGARYMGPLSMRRRSANSLDESEPEKWEEWDHDAKNFNRSRSLVRRGSKPKVKRARRHDKNDCRVS</sequence>
<dbReference type="NCBIfam" id="TIGR00231">
    <property type="entry name" value="small_GTP"/>
    <property type="match status" value="1"/>
</dbReference>
<dbReference type="OMA" id="LIVREAW"/>
<dbReference type="InterPro" id="IPR052236">
    <property type="entry name" value="Small_GTPase_RasD"/>
</dbReference>
<proteinExistence type="inferred from homology"/>
<evidence type="ECO:0000256" key="2">
    <source>
        <dbReference type="ARBA" id="ARBA00022475"/>
    </source>
</evidence>
<dbReference type="GO" id="GO:0003924">
    <property type="term" value="F:GTPase activity"/>
    <property type="evidence" value="ECO:0007669"/>
    <property type="project" value="InterPro"/>
</dbReference>
<dbReference type="SUPFAM" id="SSF52540">
    <property type="entry name" value="P-loop containing nucleoside triphosphate hydrolases"/>
    <property type="match status" value="1"/>
</dbReference>
<dbReference type="AlphaFoldDB" id="A0A2T7Q132"/>
<reference evidence="11 12" key="1">
    <citation type="submission" date="2018-04" db="EMBL/GenBank/DDBJ databases">
        <title>The genome of golden apple snail Pomacea canaliculata provides insight into stress tolerance and invasive adaptation.</title>
        <authorList>
            <person name="Liu C."/>
            <person name="Liu B."/>
            <person name="Ren Y."/>
            <person name="Zhang Y."/>
            <person name="Wang H."/>
            <person name="Li S."/>
            <person name="Jiang F."/>
            <person name="Yin L."/>
            <person name="Zhang G."/>
            <person name="Qian W."/>
            <person name="Fan W."/>
        </authorList>
    </citation>
    <scope>NUCLEOTIDE SEQUENCE [LARGE SCALE GENOMIC DNA]</scope>
    <source>
        <strain evidence="11">SZHN2017</strain>
        <tissue evidence="11">Muscle</tissue>
    </source>
</reference>
<feature type="region of interest" description="Disordered" evidence="10">
    <location>
        <begin position="213"/>
        <end position="238"/>
    </location>
</feature>
<dbReference type="EMBL" id="PZQS01000001">
    <property type="protein sequence ID" value="PVD39350.1"/>
    <property type="molecule type" value="Genomic_DNA"/>
</dbReference>
<evidence type="ECO:0008006" key="13">
    <source>
        <dbReference type="Google" id="ProtNLM"/>
    </source>
</evidence>
<keyword evidence="8" id="KW-0636">Prenylation</keyword>
<keyword evidence="2" id="KW-1003">Cell membrane</keyword>
<keyword evidence="6" id="KW-0472">Membrane</keyword>
<evidence type="ECO:0000256" key="6">
    <source>
        <dbReference type="ARBA" id="ARBA00023136"/>
    </source>
</evidence>
<accession>A0A2T7Q132</accession>
<dbReference type="SMART" id="SM00174">
    <property type="entry name" value="RHO"/>
    <property type="match status" value="1"/>
</dbReference>
<dbReference type="FunFam" id="3.40.50.300:FF:000475">
    <property type="entry name" value="GTP-binding protein Rhes"/>
    <property type="match status" value="1"/>
</dbReference>
<dbReference type="SMART" id="SM00173">
    <property type="entry name" value="RAS"/>
    <property type="match status" value="1"/>
</dbReference>
<name>A0A2T7Q132_POMCA</name>
<keyword evidence="4" id="KW-0547">Nucleotide-binding</keyword>
<evidence type="ECO:0000256" key="5">
    <source>
        <dbReference type="ARBA" id="ARBA00023134"/>
    </source>
</evidence>
<dbReference type="PANTHER" id="PTHR46149:SF7">
    <property type="entry name" value="GTP-BINDING PROTEIN DI-RAS2"/>
    <property type="match status" value="1"/>
</dbReference>
<evidence type="ECO:0000256" key="7">
    <source>
        <dbReference type="ARBA" id="ARBA00023288"/>
    </source>
</evidence>
<dbReference type="PANTHER" id="PTHR46149">
    <property type="entry name" value="MIP08469P"/>
    <property type="match status" value="1"/>
</dbReference>
<evidence type="ECO:0000256" key="10">
    <source>
        <dbReference type="SAM" id="MobiDB-lite"/>
    </source>
</evidence>
<dbReference type="SMART" id="SM00175">
    <property type="entry name" value="RAB"/>
    <property type="match status" value="1"/>
</dbReference>
<evidence type="ECO:0000313" key="12">
    <source>
        <dbReference type="Proteomes" id="UP000245119"/>
    </source>
</evidence>
<evidence type="ECO:0000256" key="4">
    <source>
        <dbReference type="ARBA" id="ARBA00022741"/>
    </source>
</evidence>
<dbReference type="Proteomes" id="UP000245119">
    <property type="component" value="Linkage Group LG1"/>
</dbReference>
<dbReference type="STRING" id="400727.A0A2T7Q132"/>
<evidence type="ECO:0000256" key="1">
    <source>
        <dbReference type="ARBA" id="ARBA00004193"/>
    </source>
</evidence>
<comment type="caution">
    <text evidence="11">The sequence shown here is derived from an EMBL/GenBank/DDBJ whole genome shotgun (WGS) entry which is preliminary data.</text>
</comment>
<dbReference type="Pfam" id="PF00071">
    <property type="entry name" value="Ras"/>
    <property type="match status" value="1"/>
</dbReference>
<evidence type="ECO:0000256" key="9">
    <source>
        <dbReference type="ARBA" id="ARBA00038061"/>
    </source>
</evidence>
<organism evidence="11 12">
    <name type="scientific">Pomacea canaliculata</name>
    <name type="common">Golden apple snail</name>
    <dbReference type="NCBI Taxonomy" id="400727"/>
    <lineage>
        <taxon>Eukaryota</taxon>
        <taxon>Metazoa</taxon>
        <taxon>Spiralia</taxon>
        <taxon>Lophotrochozoa</taxon>
        <taxon>Mollusca</taxon>
        <taxon>Gastropoda</taxon>
        <taxon>Caenogastropoda</taxon>
        <taxon>Architaenioglossa</taxon>
        <taxon>Ampullarioidea</taxon>
        <taxon>Ampullariidae</taxon>
        <taxon>Pomacea</taxon>
    </lineage>
</organism>
<gene>
    <name evidence="11" type="ORF">C0Q70_01980</name>
</gene>
<comment type="subcellular location">
    <subcellularLocation>
        <location evidence="1">Cell membrane</location>
        <topology evidence="1">Lipid-anchor</topology>
    </subcellularLocation>
</comment>
<keyword evidence="12" id="KW-1185">Reference proteome</keyword>
<feature type="compositionally biased region" description="Basic residues" evidence="10">
    <location>
        <begin position="214"/>
        <end position="230"/>
    </location>
</feature>
<evidence type="ECO:0000256" key="3">
    <source>
        <dbReference type="ARBA" id="ARBA00022481"/>
    </source>
</evidence>
<dbReference type="GO" id="GO:0005886">
    <property type="term" value="C:plasma membrane"/>
    <property type="evidence" value="ECO:0007669"/>
    <property type="project" value="UniProtKB-SubCell"/>
</dbReference>
<dbReference type="Gene3D" id="3.40.50.300">
    <property type="entry name" value="P-loop containing nucleotide triphosphate hydrolases"/>
    <property type="match status" value="1"/>
</dbReference>
<dbReference type="PRINTS" id="PR00449">
    <property type="entry name" value="RASTRNSFRMNG"/>
</dbReference>
<dbReference type="PROSITE" id="PS51420">
    <property type="entry name" value="RHO"/>
    <property type="match status" value="1"/>
</dbReference>
<dbReference type="InterPro" id="IPR001806">
    <property type="entry name" value="Small_GTPase"/>
</dbReference>
<keyword evidence="5" id="KW-0342">GTP-binding</keyword>
<dbReference type="PROSITE" id="PS51421">
    <property type="entry name" value="RAS"/>
    <property type="match status" value="1"/>
</dbReference>
<dbReference type="InterPro" id="IPR005225">
    <property type="entry name" value="Small_GTP-bd"/>
</dbReference>
<keyword evidence="3" id="KW-0488">Methylation</keyword>